<comment type="catalytic activity">
    <reaction evidence="3">
        <text>a primary methyl amine + O2 + H2O = an aldehyde + H2O2 + NH4(+)</text>
        <dbReference type="Rhea" id="RHEA:16153"/>
        <dbReference type="ChEBI" id="CHEBI:15377"/>
        <dbReference type="ChEBI" id="CHEBI:15379"/>
        <dbReference type="ChEBI" id="CHEBI:16240"/>
        <dbReference type="ChEBI" id="CHEBI:17478"/>
        <dbReference type="ChEBI" id="CHEBI:28938"/>
        <dbReference type="ChEBI" id="CHEBI:228804"/>
        <dbReference type="EC" id="1.4.3.21"/>
    </reaction>
</comment>
<dbReference type="InterPro" id="IPR036460">
    <property type="entry name" value="Cu_amine_oxidase_C_sf"/>
</dbReference>
<sequence>MKEFKSVRNTDIVVWLTFGMTHLPFVEESPVTPVEIFGFSIKLMNFILQYPSIDIHPSKKKAAARK</sequence>
<dbReference type="PROSITE" id="PS01165">
    <property type="entry name" value="COPPER_AMINE_OXID_2"/>
    <property type="match status" value="1"/>
</dbReference>
<evidence type="ECO:0000256" key="3">
    <source>
        <dbReference type="ARBA" id="ARBA00048032"/>
    </source>
</evidence>
<comment type="subunit">
    <text evidence="2">Homodimer.</text>
</comment>
<keyword evidence="4" id="KW-0479">Metal-binding</keyword>
<gene>
    <name evidence="6" type="ORF">BDA99DRAFT_492499</name>
</gene>
<evidence type="ECO:0000256" key="2">
    <source>
        <dbReference type="ARBA" id="ARBA00011738"/>
    </source>
</evidence>
<dbReference type="GO" id="GO:0008131">
    <property type="term" value="F:primary methylamine oxidase activity"/>
    <property type="evidence" value="ECO:0007669"/>
    <property type="project" value="UniProtKB-EC"/>
</dbReference>
<comment type="caution">
    <text evidence="6">The sequence shown here is derived from an EMBL/GenBank/DDBJ whole genome shotgun (WGS) entry which is preliminary data.</text>
</comment>
<proteinExistence type="inferred from homology"/>
<dbReference type="AlphaFoldDB" id="A0AAD5KC29"/>
<dbReference type="EC" id="1.4.3.-" evidence="4"/>
<comment type="cofactor">
    <cofactor evidence="4">
        <name>Cu cation</name>
        <dbReference type="ChEBI" id="CHEBI:23378"/>
    </cofactor>
    <text evidence="4">Contains 1 topaquinone per subunit.</text>
</comment>
<comment type="PTM">
    <text evidence="4">Topaquinone (TPQ) is generated by copper-dependent autoxidation of a specific tyrosyl residue.</text>
</comment>
<dbReference type="InterPro" id="IPR000269">
    <property type="entry name" value="Cu_amine_oxidase"/>
</dbReference>
<comment type="cofactor">
    <cofactor evidence="1">
        <name>Cu cation</name>
        <dbReference type="ChEBI" id="CHEBI:23378"/>
    </cofactor>
</comment>
<dbReference type="PANTHER" id="PTHR10638">
    <property type="entry name" value="COPPER AMINE OXIDASE"/>
    <property type="match status" value="1"/>
</dbReference>
<dbReference type="PANTHER" id="PTHR10638:SF86">
    <property type="entry name" value="COPPER AMINE OXIDASE 1-RELATED"/>
    <property type="match status" value="1"/>
</dbReference>
<dbReference type="Pfam" id="PF01179">
    <property type="entry name" value="Cu_amine_oxid"/>
    <property type="match status" value="1"/>
</dbReference>
<reference evidence="6" key="1">
    <citation type="journal article" date="2022" name="IScience">
        <title>Evolution of zygomycete secretomes and the origins of terrestrial fungal ecologies.</title>
        <authorList>
            <person name="Chang Y."/>
            <person name="Wang Y."/>
            <person name="Mondo S."/>
            <person name="Ahrendt S."/>
            <person name="Andreopoulos W."/>
            <person name="Barry K."/>
            <person name="Beard J."/>
            <person name="Benny G.L."/>
            <person name="Blankenship S."/>
            <person name="Bonito G."/>
            <person name="Cuomo C."/>
            <person name="Desiro A."/>
            <person name="Gervers K.A."/>
            <person name="Hundley H."/>
            <person name="Kuo A."/>
            <person name="LaButti K."/>
            <person name="Lang B.F."/>
            <person name="Lipzen A."/>
            <person name="O'Donnell K."/>
            <person name="Pangilinan J."/>
            <person name="Reynolds N."/>
            <person name="Sandor L."/>
            <person name="Smith M.E."/>
            <person name="Tsang A."/>
            <person name="Grigoriev I.V."/>
            <person name="Stajich J.E."/>
            <person name="Spatafora J.W."/>
        </authorList>
    </citation>
    <scope>NUCLEOTIDE SEQUENCE</scope>
    <source>
        <strain evidence="6">RSA 2281</strain>
    </source>
</reference>
<name>A0AAD5KC29_9FUNG</name>
<feature type="domain" description="Copper amine oxidase catalytic" evidence="5">
    <location>
        <begin position="5"/>
        <end position="52"/>
    </location>
</feature>
<keyword evidence="4" id="KW-0560">Oxidoreductase</keyword>
<dbReference type="Gene3D" id="2.70.98.20">
    <property type="entry name" value="Copper amine oxidase, catalytic domain"/>
    <property type="match status" value="1"/>
</dbReference>
<keyword evidence="4" id="KW-0801">TPQ</keyword>
<dbReference type="SUPFAM" id="SSF49998">
    <property type="entry name" value="Amine oxidase catalytic domain"/>
    <property type="match status" value="1"/>
</dbReference>
<dbReference type="GO" id="GO:0009308">
    <property type="term" value="P:amine metabolic process"/>
    <property type="evidence" value="ECO:0007669"/>
    <property type="project" value="UniProtKB-UniRule"/>
</dbReference>
<dbReference type="GO" id="GO:0005507">
    <property type="term" value="F:copper ion binding"/>
    <property type="evidence" value="ECO:0007669"/>
    <property type="project" value="InterPro"/>
</dbReference>
<accession>A0AAD5KC29</accession>
<dbReference type="InterPro" id="IPR049947">
    <property type="entry name" value="Cu_Am_Ox_Cu-bd"/>
</dbReference>
<organism evidence="6 7">
    <name type="scientific">Phascolomyces articulosus</name>
    <dbReference type="NCBI Taxonomy" id="60185"/>
    <lineage>
        <taxon>Eukaryota</taxon>
        <taxon>Fungi</taxon>
        <taxon>Fungi incertae sedis</taxon>
        <taxon>Mucoromycota</taxon>
        <taxon>Mucoromycotina</taxon>
        <taxon>Mucoromycetes</taxon>
        <taxon>Mucorales</taxon>
        <taxon>Lichtheimiaceae</taxon>
        <taxon>Phascolomyces</taxon>
    </lineage>
</organism>
<evidence type="ECO:0000313" key="6">
    <source>
        <dbReference type="EMBL" id="KAI9278558.1"/>
    </source>
</evidence>
<keyword evidence="4" id="KW-0186">Copper</keyword>
<keyword evidence="7" id="KW-1185">Reference proteome</keyword>
<protein>
    <recommendedName>
        <fullName evidence="4">Amine oxidase</fullName>
        <ecNumber evidence="4">1.4.3.-</ecNumber>
    </recommendedName>
</protein>
<evidence type="ECO:0000259" key="5">
    <source>
        <dbReference type="Pfam" id="PF01179"/>
    </source>
</evidence>
<reference evidence="6" key="2">
    <citation type="submission" date="2023-02" db="EMBL/GenBank/DDBJ databases">
        <authorList>
            <consortium name="DOE Joint Genome Institute"/>
            <person name="Mondo S.J."/>
            <person name="Chang Y."/>
            <person name="Wang Y."/>
            <person name="Ahrendt S."/>
            <person name="Andreopoulos W."/>
            <person name="Barry K."/>
            <person name="Beard J."/>
            <person name="Benny G.L."/>
            <person name="Blankenship S."/>
            <person name="Bonito G."/>
            <person name="Cuomo C."/>
            <person name="Desiro A."/>
            <person name="Gervers K.A."/>
            <person name="Hundley H."/>
            <person name="Kuo A."/>
            <person name="LaButti K."/>
            <person name="Lang B.F."/>
            <person name="Lipzen A."/>
            <person name="O'Donnell K."/>
            <person name="Pangilinan J."/>
            <person name="Reynolds N."/>
            <person name="Sandor L."/>
            <person name="Smith M.W."/>
            <person name="Tsang A."/>
            <person name="Grigoriev I.V."/>
            <person name="Stajich J.E."/>
            <person name="Spatafora J.W."/>
        </authorList>
    </citation>
    <scope>NUCLEOTIDE SEQUENCE</scope>
    <source>
        <strain evidence="6">RSA 2281</strain>
    </source>
</reference>
<evidence type="ECO:0000256" key="1">
    <source>
        <dbReference type="ARBA" id="ARBA00001935"/>
    </source>
</evidence>
<evidence type="ECO:0000256" key="4">
    <source>
        <dbReference type="RuleBase" id="RU000672"/>
    </source>
</evidence>
<dbReference type="Proteomes" id="UP001209540">
    <property type="component" value="Unassembled WGS sequence"/>
</dbReference>
<evidence type="ECO:0000313" key="7">
    <source>
        <dbReference type="Proteomes" id="UP001209540"/>
    </source>
</evidence>
<comment type="similarity">
    <text evidence="4">Belongs to the copper/topaquinone oxidase family.</text>
</comment>
<dbReference type="GO" id="GO:0048038">
    <property type="term" value="F:quinone binding"/>
    <property type="evidence" value="ECO:0007669"/>
    <property type="project" value="InterPro"/>
</dbReference>
<dbReference type="InterPro" id="IPR015798">
    <property type="entry name" value="Cu_amine_oxidase_C"/>
</dbReference>
<dbReference type="EMBL" id="JAIXMP010000001">
    <property type="protein sequence ID" value="KAI9278558.1"/>
    <property type="molecule type" value="Genomic_DNA"/>
</dbReference>